<feature type="domain" description="Nitroreductase" evidence="4">
    <location>
        <begin position="7"/>
        <end position="192"/>
    </location>
</feature>
<gene>
    <name evidence="5" type="primary">nfsB</name>
    <name evidence="5" type="ORF">FME95_00225</name>
</gene>
<evidence type="ECO:0000256" key="3">
    <source>
        <dbReference type="ARBA" id="ARBA00023002"/>
    </source>
</evidence>
<evidence type="ECO:0000313" key="5">
    <source>
        <dbReference type="EMBL" id="TXR53042.1"/>
    </source>
</evidence>
<dbReference type="NCBIfam" id="NF008275">
    <property type="entry name" value="PRK11053.1"/>
    <property type="match status" value="1"/>
</dbReference>
<dbReference type="Pfam" id="PF00881">
    <property type="entry name" value="Nitroreductase"/>
    <property type="match status" value="1"/>
</dbReference>
<sequence>MSISHTLRSRYSTKLFDASKQITEQDFRAIKDALRFSPSSVNSQPWHFVIANTEAGKARIAKSAVGNFAYNKPKIENASHVVVFAVRTELSEDYLAHLLAVEDADGRYASADFKQSVSNGRGGFVTIHRELGDTQQWMQKQLYLNMGSTLLAAAAAGIDAVPMEGVDVDVLNQEFDLPAQGFNAVAVVSFGYRAEDDFNAALPKSRLPEDEIFSLI</sequence>
<dbReference type="EC" id="1.5.1.34" evidence="5"/>
<dbReference type="PANTHER" id="PTHR43673">
    <property type="entry name" value="NAD(P)H NITROREDUCTASE YDGI-RELATED"/>
    <property type="match status" value="1"/>
</dbReference>
<keyword evidence="3 5" id="KW-0560">Oxidoreductase</keyword>
<dbReference type="SUPFAM" id="SSF55469">
    <property type="entry name" value="FMN-dependent nitroreductase-like"/>
    <property type="match status" value="1"/>
</dbReference>
<dbReference type="PANTHER" id="PTHR43673:SF10">
    <property type="entry name" value="NADH DEHYDROGENASE_NAD(P)H NITROREDUCTASE XCC3605-RELATED"/>
    <property type="match status" value="1"/>
</dbReference>
<dbReference type="InterPro" id="IPR029479">
    <property type="entry name" value="Nitroreductase"/>
</dbReference>
<dbReference type="GO" id="GO:0004155">
    <property type="term" value="F:6,7-dihydropteridine reductase activity"/>
    <property type="evidence" value="ECO:0007669"/>
    <property type="project" value="UniProtKB-EC"/>
</dbReference>
<keyword evidence="2" id="KW-0521">NADP</keyword>
<dbReference type="InterPro" id="IPR033878">
    <property type="entry name" value="NfsB-like"/>
</dbReference>
<evidence type="ECO:0000256" key="2">
    <source>
        <dbReference type="ARBA" id="ARBA00022857"/>
    </source>
</evidence>
<dbReference type="OrthoDB" id="9809288at2"/>
<evidence type="ECO:0000259" key="4">
    <source>
        <dbReference type="Pfam" id="PF00881"/>
    </source>
</evidence>
<dbReference type="AlphaFoldDB" id="A0A5C8Z4U3"/>
<reference evidence="5 6" key="1">
    <citation type="submission" date="2019-07" db="EMBL/GenBank/DDBJ databases">
        <title>Reinekea sp. strain SSH23 genome sequencing and assembly.</title>
        <authorList>
            <person name="Kim I."/>
        </authorList>
    </citation>
    <scope>NUCLEOTIDE SEQUENCE [LARGE SCALE GENOMIC DNA]</scope>
    <source>
        <strain evidence="5 6">SSH23</strain>
    </source>
</reference>
<proteinExistence type="inferred from homology"/>
<name>A0A5C8Z4U3_9GAMM</name>
<comment type="caution">
    <text evidence="5">The sequence shown here is derived from an EMBL/GenBank/DDBJ whole genome shotgun (WGS) entry which is preliminary data.</text>
</comment>
<keyword evidence="6" id="KW-1185">Reference proteome</keyword>
<comment type="similarity">
    <text evidence="1">Belongs to the nitroreductase family.</text>
</comment>
<dbReference type="InterPro" id="IPR000415">
    <property type="entry name" value="Nitroreductase-like"/>
</dbReference>
<protein>
    <submittedName>
        <fullName evidence="5">Oxygen-insensitive NAD(P)H nitroreductase</fullName>
        <ecNumber evidence="5">1.5.1.34</ecNumber>
    </submittedName>
</protein>
<dbReference type="RefSeq" id="WP_147711892.1">
    <property type="nucleotide sequence ID" value="NZ_VKAD01000001.1"/>
</dbReference>
<accession>A0A5C8Z4U3</accession>
<organism evidence="5 6">
    <name type="scientific">Reinekea thalattae</name>
    <dbReference type="NCBI Taxonomy" id="2593301"/>
    <lineage>
        <taxon>Bacteria</taxon>
        <taxon>Pseudomonadati</taxon>
        <taxon>Pseudomonadota</taxon>
        <taxon>Gammaproteobacteria</taxon>
        <taxon>Oceanospirillales</taxon>
        <taxon>Saccharospirillaceae</taxon>
        <taxon>Reinekea</taxon>
    </lineage>
</organism>
<dbReference type="Gene3D" id="3.40.109.10">
    <property type="entry name" value="NADH Oxidase"/>
    <property type="match status" value="1"/>
</dbReference>
<dbReference type="Proteomes" id="UP000321764">
    <property type="component" value="Unassembled WGS sequence"/>
</dbReference>
<dbReference type="CDD" id="cd02149">
    <property type="entry name" value="NfsB-like"/>
    <property type="match status" value="1"/>
</dbReference>
<dbReference type="EMBL" id="VKAD01000001">
    <property type="protein sequence ID" value="TXR53042.1"/>
    <property type="molecule type" value="Genomic_DNA"/>
</dbReference>
<evidence type="ECO:0000313" key="6">
    <source>
        <dbReference type="Proteomes" id="UP000321764"/>
    </source>
</evidence>
<evidence type="ECO:0000256" key="1">
    <source>
        <dbReference type="ARBA" id="ARBA00007118"/>
    </source>
</evidence>